<evidence type="ECO:0000256" key="2">
    <source>
        <dbReference type="ARBA" id="ARBA00022475"/>
    </source>
</evidence>
<accession>A0A7S7NXT1</accession>
<evidence type="ECO:0000256" key="1">
    <source>
        <dbReference type="ARBA" id="ARBA00004651"/>
    </source>
</evidence>
<sequence length="887" mass="97366">MSIWSRIAHAFRPGSLDRELEEELQSHIDEAVESGRDPEEARRAFGRFLQTREQSRDIRVATWLDSLRADAVFGWRQIVKRKVTSGAAILSLALAIGACTSAFRLVDAMLLRPLPVADPGSLFVLRYEVLDNDDKKDTADSFEYPLFRQLRTAVRGQAEVMAISYASQVDLTFGSDEEMEKAYRQYVSGWTFETLGLRPELGRLLAANDDTKPGGHPYAVLSHDFWKRRFGGDRNVIGRTFRQGTSTYEIVGVLTAGFTGTETGTMTDLFVPTMMNSKAIDNPNWGWFRTWVRLKPGVEGEQVRQKLRAAMLASRQEKAKAWKSPGAKHRTEQYLNAAVSLESAAAGVSGMQQTYRRSMIILGVLVALVLLIACANVANLLTAQATARAREMALRVSIGAGRARLLQLVLMESALLAIIASALGGLFAAWSAPFVVSMINPPDNPARLVLPADWRVLGFAVALALAVTILFGLAPALRASSVKPASALKGGEDPHSKRRLMHALVAAQVAFCFLVHFVAGMFVSSFDRLANQPVGFPPDRLVLLDTQAKKDLPQGTWDQALEKLRTVAGVESAALATWPLMSGNAWTSGVWANGHTPDREQPVYFLGVSPGWLATMKIPLLSGREFRLNEANPDFAIVNEAFARRYFAGQDPVGRTLETSGAKDKRFTAQIVGLVRDARYGELREAIRPTVYVPFNSKDDNGVAKGTDWGAFIVRTSAKDPLQLASVLRREVSSGRPELRVSDISTQDALIRSKTLRERMLATLSMFFAAVALLLASVGLYGVLDYSVIQRQREIGIRLALGARSNDIMRRVTTEVFSMLIFGAFIGLALGIASERYVETLLFQVKALQLSVMLWPAVTILGASVLAALPPVFRAVHIDPASMLRSE</sequence>
<dbReference type="InterPro" id="IPR025857">
    <property type="entry name" value="MacB_PCD"/>
</dbReference>
<keyword evidence="2" id="KW-1003">Cell membrane</keyword>
<keyword evidence="4 7" id="KW-1133">Transmembrane helix</keyword>
<feature type="domain" description="MacB-like periplasmic core" evidence="9">
    <location>
        <begin position="86"/>
        <end position="309"/>
    </location>
</feature>
<feature type="domain" description="ABC3 transporter permease C-terminal" evidence="8">
    <location>
        <begin position="766"/>
        <end position="869"/>
    </location>
</feature>
<evidence type="ECO:0000256" key="5">
    <source>
        <dbReference type="ARBA" id="ARBA00023136"/>
    </source>
</evidence>
<feature type="transmembrane region" description="Helical" evidence="7">
    <location>
        <begin position="414"/>
        <end position="436"/>
    </location>
</feature>
<feature type="domain" description="ABC3 transporter permease C-terminal" evidence="8">
    <location>
        <begin position="364"/>
        <end position="483"/>
    </location>
</feature>
<feature type="transmembrane region" description="Helical" evidence="7">
    <location>
        <begin position="500"/>
        <end position="523"/>
    </location>
</feature>
<evidence type="ECO:0000256" key="7">
    <source>
        <dbReference type="SAM" id="Phobius"/>
    </source>
</evidence>
<keyword evidence="3 7" id="KW-0812">Transmembrane</keyword>
<feature type="transmembrane region" description="Helical" evidence="7">
    <location>
        <begin position="359"/>
        <end position="382"/>
    </location>
</feature>
<keyword evidence="11" id="KW-1185">Reference proteome</keyword>
<name>A0A7S7NXT1_PALFE</name>
<evidence type="ECO:0000256" key="6">
    <source>
        <dbReference type="ARBA" id="ARBA00038076"/>
    </source>
</evidence>
<dbReference type="NCBIfam" id="TIGR03434">
    <property type="entry name" value="ADOP"/>
    <property type="match status" value="1"/>
</dbReference>
<dbReference type="RefSeq" id="WP_194453413.1">
    <property type="nucleotide sequence ID" value="NZ_CP063849.1"/>
</dbReference>
<comment type="subcellular location">
    <subcellularLocation>
        <location evidence="1">Cell membrane</location>
        <topology evidence="1">Multi-pass membrane protein</topology>
    </subcellularLocation>
</comment>
<evidence type="ECO:0000313" key="11">
    <source>
        <dbReference type="Proteomes" id="UP000593892"/>
    </source>
</evidence>
<dbReference type="AlphaFoldDB" id="A0A7S7NXT1"/>
<dbReference type="InterPro" id="IPR003838">
    <property type="entry name" value="ABC3_permease_C"/>
</dbReference>
<evidence type="ECO:0000259" key="9">
    <source>
        <dbReference type="Pfam" id="PF12704"/>
    </source>
</evidence>
<dbReference type="GO" id="GO:0005886">
    <property type="term" value="C:plasma membrane"/>
    <property type="evidence" value="ECO:0007669"/>
    <property type="project" value="UniProtKB-SubCell"/>
</dbReference>
<dbReference type="InterPro" id="IPR050250">
    <property type="entry name" value="Macrolide_Exporter_MacB"/>
</dbReference>
<dbReference type="KEGG" id="pfer:IRI77_18005"/>
<feature type="transmembrane region" description="Helical" evidence="7">
    <location>
        <begin position="760"/>
        <end position="784"/>
    </location>
</feature>
<dbReference type="Proteomes" id="UP000593892">
    <property type="component" value="Chromosome"/>
</dbReference>
<keyword evidence="5 7" id="KW-0472">Membrane</keyword>
<feature type="transmembrane region" description="Helical" evidence="7">
    <location>
        <begin position="853"/>
        <end position="876"/>
    </location>
</feature>
<proteinExistence type="inferred from homology"/>
<dbReference type="EMBL" id="CP063849">
    <property type="protein sequence ID" value="QOY91759.1"/>
    <property type="molecule type" value="Genomic_DNA"/>
</dbReference>
<dbReference type="PANTHER" id="PTHR30572">
    <property type="entry name" value="MEMBRANE COMPONENT OF TRANSPORTER-RELATED"/>
    <property type="match status" value="1"/>
</dbReference>
<protein>
    <submittedName>
        <fullName evidence="10">ABC transporter permease</fullName>
    </submittedName>
</protein>
<evidence type="ECO:0000313" key="10">
    <source>
        <dbReference type="EMBL" id="QOY91759.1"/>
    </source>
</evidence>
<feature type="transmembrane region" description="Helical" evidence="7">
    <location>
        <begin position="816"/>
        <end position="833"/>
    </location>
</feature>
<feature type="transmembrane region" description="Helical" evidence="7">
    <location>
        <begin position="456"/>
        <end position="479"/>
    </location>
</feature>
<dbReference type="InterPro" id="IPR017800">
    <property type="entry name" value="ADOP"/>
</dbReference>
<gene>
    <name evidence="10" type="ORF">IRI77_18005</name>
</gene>
<feature type="transmembrane region" description="Helical" evidence="7">
    <location>
        <begin position="86"/>
        <end position="106"/>
    </location>
</feature>
<evidence type="ECO:0000259" key="8">
    <source>
        <dbReference type="Pfam" id="PF02687"/>
    </source>
</evidence>
<organism evidence="10 11">
    <name type="scientific">Paludibaculum fermentans</name>
    <dbReference type="NCBI Taxonomy" id="1473598"/>
    <lineage>
        <taxon>Bacteria</taxon>
        <taxon>Pseudomonadati</taxon>
        <taxon>Acidobacteriota</taxon>
        <taxon>Terriglobia</taxon>
        <taxon>Bryobacterales</taxon>
        <taxon>Bryobacteraceae</taxon>
        <taxon>Paludibaculum</taxon>
    </lineage>
</organism>
<dbReference type="GO" id="GO:0022857">
    <property type="term" value="F:transmembrane transporter activity"/>
    <property type="evidence" value="ECO:0007669"/>
    <property type="project" value="TreeGrafter"/>
</dbReference>
<evidence type="ECO:0000256" key="3">
    <source>
        <dbReference type="ARBA" id="ARBA00022692"/>
    </source>
</evidence>
<comment type="similarity">
    <text evidence="6">Belongs to the ABC-4 integral membrane protein family.</text>
</comment>
<dbReference type="Pfam" id="PF02687">
    <property type="entry name" value="FtsX"/>
    <property type="match status" value="2"/>
</dbReference>
<dbReference type="Pfam" id="PF12704">
    <property type="entry name" value="MacB_PCD"/>
    <property type="match status" value="2"/>
</dbReference>
<reference evidence="10 11" key="1">
    <citation type="submission" date="2020-10" db="EMBL/GenBank/DDBJ databases">
        <title>Complete genome sequence of Paludibaculum fermentans P105T, a facultatively anaerobic acidobacterium capable of dissimilatory Fe(III) reduction.</title>
        <authorList>
            <person name="Dedysh S.N."/>
            <person name="Beletsky A.V."/>
            <person name="Kulichevskaya I.S."/>
            <person name="Mardanov A.V."/>
            <person name="Ravin N.V."/>
        </authorList>
    </citation>
    <scope>NUCLEOTIDE SEQUENCE [LARGE SCALE GENOMIC DNA]</scope>
    <source>
        <strain evidence="10 11">P105</strain>
    </source>
</reference>
<dbReference type="PANTHER" id="PTHR30572:SF4">
    <property type="entry name" value="ABC TRANSPORTER PERMEASE YTRF"/>
    <property type="match status" value="1"/>
</dbReference>
<evidence type="ECO:0000256" key="4">
    <source>
        <dbReference type="ARBA" id="ARBA00022989"/>
    </source>
</evidence>
<feature type="domain" description="MacB-like periplasmic core" evidence="9">
    <location>
        <begin position="506"/>
        <end position="719"/>
    </location>
</feature>